<evidence type="ECO:0000256" key="2">
    <source>
        <dbReference type="ARBA" id="ARBA00022525"/>
    </source>
</evidence>
<evidence type="ECO:0000256" key="9">
    <source>
        <dbReference type="RuleBase" id="RU003355"/>
    </source>
</evidence>
<evidence type="ECO:0000256" key="4">
    <source>
        <dbReference type="ARBA" id="ARBA00022729"/>
    </source>
</evidence>
<dbReference type="Pfam" id="PF02225">
    <property type="entry name" value="PA"/>
    <property type="match status" value="1"/>
</dbReference>
<dbReference type="InterPro" id="IPR010435">
    <property type="entry name" value="C5a/SBT2-like_Fn3"/>
</dbReference>
<dbReference type="InterPro" id="IPR046450">
    <property type="entry name" value="PA_dom_sf"/>
</dbReference>
<dbReference type="InterPro" id="IPR023828">
    <property type="entry name" value="Peptidase_S8_Ser-AS"/>
</dbReference>
<keyword evidence="5 8" id="KW-0378">Hydrolase</keyword>
<dbReference type="Pfam" id="PF06280">
    <property type="entry name" value="fn3_5"/>
    <property type="match status" value="1"/>
</dbReference>
<dbReference type="InterPro" id="IPR000209">
    <property type="entry name" value="Peptidase_S8/S53_dom"/>
</dbReference>
<evidence type="ECO:0000256" key="5">
    <source>
        <dbReference type="ARBA" id="ARBA00022801"/>
    </source>
</evidence>
<evidence type="ECO:0000313" key="15">
    <source>
        <dbReference type="Proteomes" id="UP000646827"/>
    </source>
</evidence>
<dbReference type="PROSITE" id="PS51892">
    <property type="entry name" value="SUBTILASE"/>
    <property type="match status" value="1"/>
</dbReference>
<dbReference type="SUPFAM" id="SSF52025">
    <property type="entry name" value="PA domain"/>
    <property type="match status" value="1"/>
</dbReference>
<dbReference type="EMBL" id="JAEPRB010000086">
    <property type="protein sequence ID" value="KAG2222319.1"/>
    <property type="molecule type" value="Genomic_DNA"/>
</dbReference>
<dbReference type="GO" id="GO:0016020">
    <property type="term" value="C:membrane"/>
    <property type="evidence" value="ECO:0007669"/>
    <property type="project" value="InterPro"/>
</dbReference>
<evidence type="ECO:0000256" key="3">
    <source>
        <dbReference type="ARBA" id="ARBA00022670"/>
    </source>
</evidence>
<sequence>ATVGLSSAAGQQEAQFDVGGIKPFVTGRYIFEFGGSSAKSDSQKVVDFLKDKFTDATLSVPQLFDHALMKAATIQFDKPVAGKKKNKDNDSLISPNSLSVNNEEDGDKMDLDDIVKSMADLGLVTNVYPVRIVQRPTTSAVVATTDGIDTSKLFPHAQTQVDRVHSELKNTGKGISVGVIDSGVDYMHPALGGGFGEGFKVRYGRDLVGDNYDANNPASVPVPDDDPIDTCDTGASGHGTHVSGIVAGKSDNFTGVAPDATLGMWRVFGCTGSASDDVIMDAMLSAYDAGVDIISMSLGDVYGWPSGPSAVLAERITAKGVPVIIAAGNEGSSGAFTVSVPSVGHGAYSVASYDNNNNLMNAFEIEGSSESYGYAFGEPSPGKIPNGQIVAGDTNVGSSSDGCDKANIPSDVKGKLALVQRGSCTFDEKSGNLAAAGAVGVVVFNAEGQDVFTPSTPESKIPVVGISSEAGKILIEAIKKGDTSLKFADEQQVGPVSTGNTVSSFSSVGPSYELDFKPEIAGVGGNVYSTLPRKLGSWGIMSGTSMATPYVSGSVALYLNSLKGKKTTPAFILEQFQNYAFKAPTVNGEDNVDSPYRQGAGLVQVYDTIKETVHVSPGGISFNDTANLVKSHTLTITNNGHSIVSYQILNNVSVSVVPYADTKDYLFKEPASFGKDAASLKFNKKTIKISPGKSAKLKVSVIPPKSNPADHIMYGGYIQLKSQQKKNAKDITIPYIGIAGNQRELPIYGHETPYLTNSTDATYIFGPDDVYEYKRAGGTAPIFIFYLANPSKQIKAPLFDAETNKQLGYAFADIELSARSSSGNPGFALEWKGSYTSNVAGLNLPITKLASPGKYRIGFNALKWLGNPKSKKDWENWTSSVIEVK</sequence>
<feature type="domain" description="PA" evidence="12">
    <location>
        <begin position="387"/>
        <end position="474"/>
    </location>
</feature>
<dbReference type="InterPro" id="IPR036852">
    <property type="entry name" value="Peptidase_S8/S53_dom_sf"/>
</dbReference>
<feature type="non-terminal residue" evidence="14">
    <location>
        <position position="1"/>
    </location>
</feature>
<evidence type="ECO:0000259" key="12">
    <source>
        <dbReference type="Pfam" id="PF02225"/>
    </source>
</evidence>
<dbReference type="GO" id="GO:0006508">
    <property type="term" value="P:proteolysis"/>
    <property type="evidence" value="ECO:0007669"/>
    <property type="project" value="UniProtKB-KW"/>
</dbReference>
<feature type="compositionally biased region" description="Polar residues" evidence="10">
    <location>
        <begin position="91"/>
        <end position="101"/>
    </location>
</feature>
<dbReference type="PANTHER" id="PTHR43399">
    <property type="entry name" value="SUBTILISIN-RELATED"/>
    <property type="match status" value="1"/>
</dbReference>
<dbReference type="SUPFAM" id="SSF52743">
    <property type="entry name" value="Subtilisin-like"/>
    <property type="match status" value="1"/>
</dbReference>
<dbReference type="Proteomes" id="UP000646827">
    <property type="component" value="Unassembled WGS sequence"/>
</dbReference>
<evidence type="ECO:0008006" key="16">
    <source>
        <dbReference type="Google" id="ProtNLM"/>
    </source>
</evidence>
<keyword evidence="3 8" id="KW-0645">Protease</keyword>
<dbReference type="CDD" id="cd07489">
    <property type="entry name" value="Peptidases_S8_5"/>
    <property type="match status" value="1"/>
</dbReference>
<dbReference type="Gene3D" id="3.40.50.200">
    <property type="entry name" value="Peptidase S8/S53 domain"/>
    <property type="match status" value="1"/>
</dbReference>
<dbReference type="PROSITE" id="PS00137">
    <property type="entry name" value="SUBTILASE_HIS"/>
    <property type="match status" value="1"/>
</dbReference>
<dbReference type="InterPro" id="IPR015500">
    <property type="entry name" value="Peptidase_S8_subtilisin-rel"/>
</dbReference>
<comment type="caution">
    <text evidence="14">The sequence shown here is derived from an EMBL/GenBank/DDBJ whole genome shotgun (WGS) entry which is preliminary data.</text>
</comment>
<keyword evidence="6 8" id="KW-0720">Serine protease</keyword>
<evidence type="ECO:0000259" key="11">
    <source>
        <dbReference type="Pfam" id="PF00082"/>
    </source>
</evidence>
<dbReference type="AlphaFoldDB" id="A0A8H7S402"/>
<evidence type="ECO:0000256" key="6">
    <source>
        <dbReference type="ARBA" id="ARBA00022825"/>
    </source>
</evidence>
<feature type="active site" description="Charge relay system" evidence="7 8">
    <location>
        <position position="545"/>
    </location>
</feature>
<evidence type="ECO:0000256" key="8">
    <source>
        <dbReference type="PROSITE-ProRule" id="PRU01240"/>
    </source>
</evidence>
<gene>
    <name evidence="14" type="ORF">INT45_001582</name>
</gene>
<dbReference type="PROSITE" id="PS00138">
    <property type="entry name" value="SUBTILASE_SER"/>
    <property type="match status" value="1"/>
</dbReference>
<dbReference type="InterPro" id="IPR022398">
    <property type="entry name" value="Peptidase_S8_His-AS"/>
</dbReference>
<keyword evidence="2" id="KW-0964">Secreted</keyword>
<name>A0A8H7S402_9FUNG</name>
<dbReference type="Gene3D" id="2.60.40.1710">
    <property type="entry name" value="Subtilisin-like superfamily"/>
    <property type="match status" value="1"/>
</dbReference>
<feature type="domain" description="C5a peptidase/Subtilisin-like protease SBT2-like Fn3-like" evidence="13">
    <location>
        <begin position="620"/>
        <end position="735"/>
    </location>
</feature>
<evidence type="ECO:0000256" key="1">
    <source>
        <dbReference type="ARBA" id="ARBA00011073"/>
    </source>
</evidence>
<dbReference type="PANTHER" id="PTHR43399:SF4">
    <property type="entry name" value="CELL WALL-ASSOCIATED PROTEASE"/>
    <property type="match status" value="1"/>
</dbReference>
<comment type="similarity">
    <text evidence="1 8 9">Belongs to the peptidase S8 family.</text>
</comment>
<proteinExistence type="inferred from homology"/>
<dbReference type="InterPro" id="IPR003137">
    <property type="entry name" value="PA_domain"/>
</dbReference>
<feature type="active site" description="Charge relay system" evidence="7 8">
    <location>
        <position position="238"/>
    </location>
</feature>
<dbReference type="Gene3D" id="3.50.30.30">
    <property type="match status" value="1"/>
</dbReference>
<dbReference type="PRINTS" id="PR00723">
    <property type="entry name" value="SUBTILISIN"/>
</dbReference>
<dbReference type="Pfam" id="PF00082">
    <property type="entry name" value="Peptidase_S8"/>
    <property type="match status" value="1"/>
</dbReference>
<dbReference type="PROSITE" id="PS00136">
    <property type="entry name" value="SUBTILASE_ASP"/>
    <property type="match status" value="1"/>
</dbReference>
<feature type="region of interest" description="Disordered" evidence="10">
    <location>
        <begin position="82"/>
        <end position="105"/>
    </location>
</feature>
<organism evidence="14 15">
    <name type="scientific">Circinella minor</name>
    <dbReference type="NCBI Taxonomy" id="1195481"/>
    <lineage>
        <taxon>Eukaryota</taxon>
        <taxon>Fungi</taxon>
        <taxon>Fungi incertae sedis</taxon>
        <taxon>Mucoromycota</taxon>
        <taxon>Mucoromycotina</taxon>
        <taxon>Mucoromycetes</taxon>
        <taxon>Mucorales</taxon>
        <taxon>Lichtheimiaceae</taxon>
        <taxon>Circinella</taxon>
    </lineage>
</organism>
<dbReference type="InterPro" id="IPR023827">
    <property type="entry name" value="Peptidase_S8_Asp-AS"/>
</dbReference>
<dbReference type="GO" id="GO:0004252">
    <property type="term" value="F:serine-type endopeptidase activity"/>
    <property type="evidence" value="ECO:0007669"/>
    <property type="project" value="UniProtKB-UniRule"/>
</dbReference>
<evidence type="ECO:0000256" key="10">
    <source>
        <dbReference type="SAM" id="MobiDB-lite"/>
    </source>
</evidence>
<keyword evidence="4" id="KW-0732">Signal</keyword>
<accession>A0A8H7S402</accession>
<evidence type="ECO:0000313" key="14">
    <source>
        <dbReference type="EMBL" id="KAG2222319.1"/>
    </source>
</evidence>
<keyword evidence="15" id="KW-1185">Reference proteome</keyword>
<feature type="domain" description="Peptidase S8/S53" evidence="11">
    <location>
        <begin position="172"/>
        <end position="569"/>
    </location>
</feature>
<evidence type="ECO:0000259" key="13">
    <source>
        <dbReference type="Pfam" id="PF06280"/>
    </source>
</evidence>
<dbReference type="InterPro" id="IPR034187">
    <property type="entry name" value="Peptidases_S8_5"/>
</dbReference>
<dbReference type="InterPro" id="IPR051048">
    <property type="entry name" value="Peptidase_S8/S53_subtilisin"/>
</dbReference>
<reference evidence="14 15" key="1">
    <citation type="submission" date="2020-12" db="EMBL/GenBank/DDBJ databases">
        <title>Metabolic potential, ecology and presence of endohyphal bacteria is reflected in genomic diversity of Mucoromycotina.</title>
        <authorList>
            <person name="Muszewska A."/>
            <person name="Okrasinska A."/>
            <person name="Steczkiewicz K."/>
            <person name="Drgas O."/>
            <person name="Orlowska M."/>
            <person name="Perlinska-Lenart U."/>
            <person name="Aleksandrzak-Piekarczyk T."/>
            <person name="Szatraj K."/>
            <person name="Zielenkiewicz U."/>
            <person name="Pilsyk S."/>
            <person name="Malc E."/>
            <person name="Mieczkowski P."/>
            <person name="Kruszewska J.S."/>
            <person name="Biernat P."/>
            <person name="Pawlowska J."/>
        </authorList>
    </citation>
    <scope>NUCLEOTIDE SEQUENCE [LARGE SCALE GENOMIC DNA]</scope>
    <source>
        <strain evidence="14 15">CBS 142.35</strain>
    </source>
</reference>
<protein>
    <recommendedName>
        <fullName evidence="16">Subtilisin</fullName>
    </recommendedName>
</protein>
<evidence type="ECO:0000256" key="7">
    <source>
        <dbReference type="PIRSR" id="PIRSR615500-1"/>
    </source>
</evidence>
<dbReference type="OrthoDB" id="206201at2759"/>
<feature type="active site" description="Charge relay system" evidence="7 8">
    <location>
        <position position="181"/>
    </location>
</feature>